<evidence type="ECO:0000313" key="2">
    <source>
        <dbReference type="EMBL" id="KVH90338.1"/>
    </source>
</evidence>
<name>A0A103XGT0_CYNCS</name>
<gene>
    <name evidence="2" type="ORF">Ccrd_007653</name>
</gene>
<dbReference type="SUPFAM" id="SSF52047">
    <property type="entry name" value="RNI-like"/>
    <property type="match status" value="1"/>
</dbReference>
<organism evidence="2 3">
    <name type="scientific">Cynara cardunculus var. scolymus</name>
    <name type="common">Globe artichoke</name>
    <name type="synonym">Cynara scolymus</name>
    <dbReference type="NCBI Taxonomy" id="59895"/>
    <lineage>
        <taxon>Eukaryota</taxon>
        <taxon>Viridiplantae</taxon>
        <taxon>Streptophyta</taxon>
        <taxon>Embryophyta</taxon>
        <taxon>Tracheophyta</taxon>
        <taxon>Spermatophyta</taxon>
        <taxon>Magnoliopsida</taxon>
        <taxon>eudicotyledons</taxon>
        <taxon>Gunneridae</taxon>
        <taxon>Pentapetalae</taxon>
        <taxon>asterids</taxon>
        <taxon>campanulids</taxon>
        <taxon>Asterales</taxon>
        <taxon>Asteraceae</taxon>
        <taxon>Carduoideae</taxon>
        <taxon>Cardueae</taxon>
        <taxon>Carduinae</taxon>
        <taxon>Cynara</taxon>
    </lineage>
</organism>
<dbReference type="InterPro" id="IPR032675">
    <property type="entry name" value="LRR_dom_sf"/>
</dbReference>
<dbReference type="Gramene" id="KVH90338">
    <property type="protein sequence ID" value="KVH90338"/>
    <property type="gene ID" value="Ccrd_007653"/>
</dbReference>
<feature type="domain" description="F-box/LRR-repeat protein 15-like leucin rich repeat" evidence="1">
    <location>
        <begin position="230"/>
        <end position="341"/>
    </location>
</feature>
<accession>A0A103XGT0</accession>
<protein>
    <submittedName>
        <fullName evidence="2">Leucine-rich repeat, cysteine-containing subtype</fullName>
    </submittedName>
</protein>
<feature type="domain" description="F-box/LRR-repeat protein 15-like leucin rich repeat" evidence="1">
    <location>
        <begin position="120"/>
        <end position="222"/>
    </location>
</feature>
<dbReference type="GO" id="GO:0031146">
    <property type="term" value="P:SCF-dependent proteasomal ubiquitin-dependent protein catabolic process"/>
    <property type="evidence" value="ECO:0007669"/>
    <property type="project" value="TreeGrafter"/>
</dbReference>
<dbReference type="SMART" id="SM00367">
    <property type="entry name" value="LRR_CC"/>
    <property type="match status" value="6"/>
</dbReference>
<dbReference type="InterPro" id="IPR006553">
    <property type="entry name" value="Leu-rich_rpt_Cys-con_subtyp"/>
</dbReference>
<evidence type="ECO:0000313" key="3">
    <source>
        <dbReference type="Proteomes" id="UP000243975"/>
    </source>
</evidence>
<dbReference type="PANTHER" id="PTHR13318">
    <property type="entry name" value="PARTNER OF PAIRED, ISOFORM B-RELATED"/>
    <property type="match status" value="1"/>
</dbReference>
<comment type="caution">
    <text evidence="2">The sequence shown here is derived from an EMBL/GenBank/DDBJ whole genome shotgun (WGS) entry which is preliminary data.</text>
</comment>
<dbReference type="AlphaFoldDB" id="A0A103XGT0"/>
<dbReference type="EMBL" id="LEKV01005106">
    <property type="protein sequence ID" value="KVH90338.1"/>
    <property type="molecule type" value="Genomic_DNA"/>
</dbReference>
<dbReference type="OrthoDB" id="1870722at2759"/>
<reference evidence="2 3" key="1">
    <citation type="journal article" date="2016" name="Sci. Rep.">
        <title>The genome sequence of the outbreeding globe artichoke constructed de novo incorporating a phase-aware low-pass sequencing strategy of F1 progeny.</title>
        <authorList>
            <person name="Scaglione D."/>
            <person name="Reyes-Chin-Wo S."/>
            <person name="Acquadro A."/>
            <person name="Froenicke L."/>
            <person name="Portis E."/>
            <person name="Beitel C."/>
            <person name="Tirone M."/>
            <person name="Mauro R."/>
            <person name="Lo Monaco A."/>
            <person name="Mauromicale G."/>
            <person name="Faccioli P."/>
            <person name="Cattivelli L."/>
            <person name="Rieseberg L."/>
            <person name="Michelmore R."/>
            <person name="Lanteri S."/>
        </authorList>
    </citation>
    <scope>NUCLEOTIDE SEQUENCE [LARGE SCALE GENOMIC DNA]</scope>
    <source>
        <strain evidence="2">2C</strain>
    </source>
</reference>
<proteinExistence type="predicted"/>
<dbReference type="GO" id="GO:0019005">
    <property type="term" value="C:SCF ubiquitin ligase complex"/>
    <property type="evidence" value="ECO:0007669"/>
    <property type="project" value="TreeGrafter"/>
</dbReference>
<keyword evidence="3" id="KW-1185">Reference proteome</keyword>
<dbReference type="Gene3D" id="3.80.10.10">
    <property type="entry name" value="Ribonuclease Inhibitor"/>
    <property type="match status" value="3"/>
</dbReference>
<dbReference type="OMA" id="CECDRIT"/>
<evidence type="ECO:0000259" key="1">
    <source>
        <dbReference type="Pfam" id="PF25372"/>
    </source>
</evidence>
<dbReference type="Proteomes" id="UP000243975">
    <property type="component" value="Unassembled WGS sequence"/>
</dbReference>
<sequence length="365" mass="40575">MERLGEDELTAIFQRIHGSDDRRSFHQVSKQFLSVACIRLLKLYSSVPDFLYEILPASPNLESFECSKPLSNTHMKLLAQSCPKLRSLNLNSEVNSNPDQADLVPGEFDFNDDGLCSVVNACSNLYAVLLSQRSYIGDVGVASLIKQSSKSLTYLDLSRCVNVTDESLKAIGKASCLRVLSLQGCRLITDLGLSYLANGNVRNCLEVLNLAECDKISDNGMFCLKQMLRLTDLNLSKCGVNVTSKGILSLCQLPNIERLDLSWLINITDMTLTVIASEFVKLKALYLTGCKAISGDGLCHFAFHGTLEELQLFSCNNISGENVELLVLTCKKLTYLGVNKTMIKMPMLESVEDRFYMGNCWIDWQ</sequence>
<dbReference type="InterPro" id="IPR057207">
    <property type="entry name" value="FBXL15_LRR"/>
</dbReference>
<dbReference type="Pfam" id="PF25372">
    <property type="entry name" value="DUF7885"/>
    <property type="match status" value="2"/>
</dbReference>